<dbReference type="InterPro" id="IPR005850">
    <property type="entry name" value="GalP_Utransf_C"/>
</dbReference>
<keyword evidence="14" id="KW-1185">Reference proteome</keyword>
<evidence type="ECO:0000259" key="12">
    <source>
        <dbReference type="Pfam" id="PF02744"/>
    </source>
</evidence>
<evidence type="ECO:0000256" key="6">
    <source>
        <dbReference type="ARBA" id="ARBA00023144"/>
    </source>
</evidence>
<feature type="binding site" evidence="10">
    <location>
        <position position="39"/>
    </location>
    <ligand>
        <name>Zn(2+)</name>
        <dbReference type="ChEBI" id="CHEBI:29105"/>
    </ligand>
</feature>
<keyword evidence="5 10" id="KW-0862">Zinc</keyword>
<dbReference type="RefSeq" id="WP_044664294.1">
    <property type="nucleotide sequence ID" value="NZ_CDRZ01000049.1"/>
</dbReference>
<dbReference type="GO" id="GO:0008270">
    <property type="term" value="F:zinc ion binding"/>
    <property type="evidence" value="ECO:0007669"/>
    <property type="project" value="InterPro"/>
</dbReference>
<evidence type="ECO:0000313" key="13">
    <source>
        <dbReference type="EMBL" id="CEO88053.1"/>
    </source>
</evidence>
<organism evidence="13 14">
    <name type="scientific">Syntrophaceticus schinkii</name>
    <dbReference type="NCBI Taxonomy" id="499207"/>
    <lineage>
        <taxon>Bacteria</taxon>
        <taxon>Bacillati</taxon>
        <taxon>Bacillota</taxon>
        <taxon>Clostridia</taxon>
        <taxon>Thermoanaerobacterales</taxon>
        <taxon>Thermoanaerobacterales Family III. Incertae Sedis</taxon>
        <taxon>Syntrophaceticus</taxon>
    </lineage>
</organism>
<keyword evidence="6" id="KW-0299">Galactose metabolism</keyword>
<dbReference type="UniPathway" id="UPA00214"/>
<dbReference type="GO" id="GO:0006012">
    <property type="term" value="P:galactose metabolic process"/>
    <property type="evidence" value="ECO:0007669"/>
    <property type="project" value="UniProtKB-UniRule"/>
</dbReference>
<dbReference type="PANTHER" id="PTHR42763:SF1">
    <property type="entry name" value="UDP-GLUCOSE--HEXOSE-1-PHOSPHATE URIDYLYLTRANSFERASE"/>
    <property type="match status" value="1"/>
</dbReference>
<evidence type="ECO:0000256" key="2">
    <source>
        <dbReference type="ARBA" id="ARBA00022679"/>
    </source>
</evidence>
<feature type="binding site" evidence="10">
    <location>
        <position position="42"/>
    </location>
    <ligand>
        <name>Zn(2+)</name>
        <dbReference type="ChEBI" id="CHEBI:29105"/>
    </ligand>
</feature>
<evidence type="ECO:0000313" key="14">
    <source>
        <dbReference type="Proteomes" id="UP000046155"/>
    </source>
</evidence>
<dbReference type="InterPro" id="IPR036265">
    <property type="entry name" value="HIT-like_sf"/>
</dbReference>
<gene>
    <name evidence="13" type="ORF">SSCH_1420003</name>
</gene>
<comment type="similarity">
    <text evidence="1">Belongs to the galactose-1-phosphate uridylyltransferase type 1 family.</text>
</comment>
<evidence type="ECO:0000259" key="11">
    <source>
        <dbReference type="Pfam" id="PF01087"/>
    </source>
</evidence>
<protein>
    <recommendedName>
        <fullName evidence="8">Galactose-1-phosphate uridylyltransferase</fullName>
        <ecNumber evidence="8">2.7.7.12</ecNumber>
    </recommendedName>
</protein>
<dbReference type="PIRSF" id="PIRSF000808">
    <property type="entry name" value="GalT"/>
    <property type="match status" value="1"/>
</dbReference>
<feature type="binding site" evidence="10">
    <location>
        <position position="163"/>
    </location>
    <ligand>
        <name>Zn(2+)</name>
        <dbReference type="ChEBI" id="CHEBI:29105"/>
    </ligand>
</feature>
<keyword evidence="2 13" id="KW-0808">Transferase</keyword>
<accession>A0A0B7MIJ7</accession>
<evidence type="ECO:0000256" key="4">
    <source>
        <dbReference type="ARBA" id="ARBA00022723"/>
    </source>
</evidence>
<dbReference type="Gene3D" id="3.30.428.10">
    <property type="entry name" value="HIT-like"/>
    <property type="match status" value="2"/>
</dbReference>
<dbReference type="InterPro" id="IPR005849">
    <property type="entry name" value="GalP_Utransf_N"/>
</dbReference>
<evidence type="ECO:0000256" key="7">
    <source>
        <dbReference type="ARBA" id="ARBA00023277"/>
    </source>
</evidence>
<feature type="binding site" evidence="10">
    <location>
        <position position="112"/>
    </location>
    <ligand>
        <name>Zn(2+)</name>
        <dbReference type="ChEBI" id="CHEBI:29105"/>
    </ligand>
</feature>
<dbReference type="OrthoDB" id="9769064at2"/>
<evidence type="ECO:0000256" key="3">
    <source>
        <dbReference type="ARBA" id="ARBA00022695"/>
    </source>
</evidence>
<dbReference type="Pfam" id="PF01087">
    <property type="entry name" value="GalP_UDP_transf"/>
    <property type="match status" value="1"/>
</dbReference>
<evidence type="ECO:0000256" key="9">
    <source>
        <dbReference type="PIRSR" id="PIRSR000808-1"/>
    </source>
</evidence>
<dbReference type="Pfam" id="PF02744">
    <property type="entry name" value="GalP_UDP_tr_C"/>
    <property type="match status" value="1"/>
</dbReference>
<dbReference type="EC" id="2.7.7.12" evidence="8"/>
<dbReference type="PANTHER" id="PTHR42763">
    <property type="entry name" value="ADP-GLUCOSE PHOSPHORYLASE"/>
    <property type="match status" value="1"/>
</dbReference>
<dbReference type="AlphaFoldDB" id="A0A0B7MIJ7"/>
<keyword evidence="4 10" id="KW-0479">Metal-binding</keyword>
<dbReference type="InterPro" id="IPR053177">
    <property type="entry name" value="ADP-glucose_phosphorylase"/>
</dbReference>
<dbReference type="NCBIfam" id="TIGR00209">
    <property type="entry name" value="galT_1"/>
    <property type="match status" value="1"/>
</dbReference>
<dbReference type="EMBL" id="CDRZ01000049">
    <property type="protein sequence ID" value="CEO88053.1"/>
    <property type="molecule type" value="Genomic_DNA"/>
</dbReference>
<keyword evidence="3 13" id="KW-0548">Nucleotidyltransferase</keyword>
<feature type="domain" description="Galactose-1-phosphate uridyl transferase C-terminal" evidence="12">
    <location>
        <begin position="186"/>
        <end position="297"/>
    </location>
</feature>
<feature type="active site" description="Tele-UMP-histidine intermediate" evidence="9">
    <location>
        <position position="165"/>
    </location>
</feature>
<evidence type="ECO:0000256" key="1">
    <source>
        <dbReference type="ARBA" id="ARBA00010951"/>
    </source>
</evidence>
<dbReference type="InterPro" id="IPR001937">
    <property type="entry name" value="GalP_UDPtransf1"/>
</dbReference>
<reference evidence="14" key="1">
    <citation type="submission" date="2015-01" db="EMBL/GenBank/DDBJ databases">
        <authorList>
            <person name="Manzoor Shahid"/>
            <person name="Zubair Saima"/>
        </authorList>
    </citation>
    <scope>NUCLEOTIDE SEQUENCE [LARGE SCALE GENOMIC DNA]</scope>
    <source>
        <strain evidence="14">Sp3</strain>
    </source>
</reference>
<comment type="cofactor">
    <cofactor evidence="10">
        <name>Zn(2+)</name>
        <dbReference type="ChEBI" id="CHEBI:29105"/>
    </cofactor>
    <text evidence="10">Binds 1 zinc ion per subunit.</text>
</comment>
<evidence type="ECO:0000256" key="5">
    <source>
        <dbReference type="ARBA" id="ARBA00022833"/>
    </source>
</evidence>
<dbReference type="SUPFAM" id="SSF54197">
    <property type="entry name" value="HIT-like"/>
    <property type="match status" value="2"/>
</dbReference>
<dbReference type="GO" id="GO:0008108">
    <property type="term" value="F:UDP-glucose:hexose-1-phosphate uridylyltransferase activity"/>
    <property type="evidence" value="ECO:0007669"/>
    <property type="project" value="UniProtKB-UniRule"/>
</dbReference>
<keyword evidence="7" id="KW-0119">Carbohydrate metabolism</keyword>
<feature type="domain" description="Galactose-1-phosphate uridyl transferase N-terminal" evidence="11">
    <location>
        <begin position="3"/>
        <end position="175"/>
    </location>
</feature>
<proteinExistence type="inferred from homology"/>
<sequence length="347" mass="39505">MPELRQEPITKNWVIIATERSKRPSDFSVKKEKRKGGTCPFCKGNEGKTPPEIMAYREKGTKPDTPGWWVRVVPNLFPALAKTGAGETHEQNFYLTKPGAGAHEVLIESPEHDASLETHSQQHVREIFHAWRDRYQALINEEPIQYIQIFKNEGSIAGASLEHPHSQLIATPLIPPVVDEELKGAQEHYQEHGNCIYCEMIKHELGVGRRIVAKNDHFLAFCPFASRFPFETWIIPQQHQAGFDSINDQQLHSLSIIVQEVTQKIRGSLNQPPYNMVLHSAPKGHSHAADYHWHLEILPRLTIVAGFEWGTGIIINPTPPESAAEYLREVNTNLVEEKERLSWQQVH</sequence>
<name>A0A0B7MIJ7_9FIRM</name>
<evidence type="ECO:0000256" key="10">
    <source>
        <dbReference type="PIRSR" id="PIRSR000808-3"/>
    </source>
</evidence>
<dbReference type="Proteomes" id="UP000046155">
    <property type="component" value="Unassembled WGS sequence"/>
</dbReference>
<evidence type="ECO:0000256" key="8">
    <source>
        <dbReference type="NCBIfam" id="TIGR00209"/>
    </source>
</evidence>